<reference evidence="1 2" key="1">
    <citation type="submission" date="2020-08" db="EMBL/GenBank/DDBJ databases">
        <title>Genomic Encyclopedia of Type Strains, Phase IV (KMG-IV): sequencing the most valuable type-strain genomes for metagenomic binning, comparative biology and taxonomic classification.</title>
        <authorList>
            <person name="Goeker M."/>
        </authorList>
    </citation>
    <scope>NUCLEOTIDE SEQUENCE [LARGE SCALE GENOMIC DNA]</scope>
    <source>
        <strain evidence="1 2">YC6886</strain>
    </source>
</reference>
<name>A0A840V5B1_9BACT</name>
<evidence type="ECO:0000313" key="2">
    <source>
        <dbReference type="Proteomes" id="UP000557717"/>
    </source>
</evidence>
<organism evidence="1 2">
    <name type="scientific">Haloferula luteola</name>
    <dbReference type="NCBI Taxonomy" id="595692"/>
    <lineage>
        <taxon>Bacteria</taxon>
        <taxon>Pseudomonadati</taxon>
        <taxon>Verrucomicrobiota</taxon>
        <taxon>Verrucomicrobiia</taxon>
        <taxon>Verrucomicrobiales</taxon>
        <taxon>Verrucomicrobiaceae</taxon>
        <taxon>Haloferula</taxon>
    </lineage>
</organism>
<dbReference type="AlphaFoldDB" id="A0A840V5B1"/>
<keyword evidence="2" id="KW-1185">Reference proteome</keyword>
<dbReference type="Proteomes" id="UP000557717">
    <property type="component" value="Unassembled WGS sequence"/>
</dbReference>
<proteinExistence type="predicted"/>
<accession>A0A840V5B1</accession>
<evidence type="ECO:0000313" key="1">
    <source>
        <dbReference type="EMBL" id="MBB5353437.1"/>
    </source>
</evidence>
<comment type="caution">
    <text evidence="1">The sequence shown here is derived from an EMBL/GenBank/DDBJ whole genome shotgun (WGS) entry which is preliminary data.</text>
</comment>
<sequence length="53" mass="5817">MGISASVASTRSRDVPLNLRSFRVNSVWNRPMSVTVHSAIKIRLSGSLVYSDP</sequence>
<protein>
    <submittedName>
        <fullName evidence="1">Uncharacterized protein</fullName>
    </submittedName>
</protein>
<gene>
    <name evidence="1" type="ORF">HNR46_003698</name>
</gene>
<dbReference type="EMBL" id="JACHFD010000026">
    <property type="protein sequence ID" value="MBB5353437.1"/>
    <property type="molecule type" value="Genomic_DNA"/>
</dbReference>